<accession>A0A0K1EFM4</accession>
<evidence type="ECO:0000313" key="2">
    <source>
        <dbReference type="Proteomes" id="UP000067626"/>
    </source>
</evidence>
<dbReference type="AlphaFoldDB" id="A0A0K1EFM4"/>
<dbReference type="Proteomes" id="UP000067626">
    <property type="component" value="Chromosome"/>
</dbReference>
<dbReference type="EMBL" id="CP012159">
    <property type="protein sequence ID" value="AKT39665.1"/>
    <property type="molecule type" value="Genomic_DNA"/>
</dbReference>
<dbReference type="STRING" id="52.CMC5_038140"/>
<dbReference type="KEGG" id="ccro:CMC5_038140"/>
<gene>
    <name evidence="1" type="ORF">CMC5_038140</name>
</gene>
<organism evidence="1 2">
    <name type="scientific">Chondromyces crocatus</name>
    <dbReference type="NCBI Taxonomy" id="52"/>
    <lineage>
        <taxon>Bacteria</taxon>
        <taxon>Pseudomonadati</taxon>
        <taxon>Myxococcota</taxon>
        <taxon>Polyangia</taxon>
        <taxon>Polyangiales</taxon>
        <taxon>Polyangiaceae</taxon>
        <taxon>Chondromyces</taxon>
    </lineage>
</organism>
<proteinExistence type="predicted"/>
<name>A0A0K1EFM4_CHOCO</name>
<keyword evidence="2" id="KW-1185">Reference proteome</keyword>
<protein>
    <submittedName>
        <fullName evidence="1">Uncharacterized protein</fullName>
    </submittedName>
</protein>
<reference evidence="1 2" key="1">
    <citation type="submission" date="2015-07" db="EMBL/GenBank/DDBJ databases">
        <title>Genome analysis of myxobacterium Chondromyces crocatus Cm c5 reveals a high potential for natural compound synthesis and the genetic basis for the loss of fruiting body formation.</title>
        <authorList>
            <person name="Zaburannyi N."/>
            <person name="Bunk B."/>
            <person name="Maier J."/>
            <person name="Overmann J."/>
            <person name="Mueller R."/>
        </authorList>
    </citation>
    <scope>NUCLEOTIDE SEQUENCE [LARGE SCALE GENOMIC DNA]</scope>
    <source>
        <strain evidence="1 2">Cm c5</strain>
    </source>
</reference>
<evidence type="ECO:0000313" key="1">
    <source>
        <dbReference type="EMBL" id="AKT39665.1"/>
    </source>
</evidence>
<sequence>MCYPSGMQIKARDGKVYDVSSAPPGGTHEVRLGGSVVGTFVLLPRETQVEVKSKQVDETLLVDIADRFVDAGGAPMGIL</sequence>